<evidence type="ECO:0000313" key="1">
    <source>
        <dbReference type="EMBL" id="MBX58443.1"/>
    </source>
</evidence>
<name>A0A2P2PUX2_RHIMU</name>
<accession>A0A2P2PUX2</accession>
<dbReference type="EMBL" id="GGEC01077959">
    <property type="protein sequence ID" value="MBX58443.1"/>
    <property type="molecule type" value="Transcribed_RNA"/>
</dbReference>
<dbReference type="AlphaFoldDB" id="A0A2P2PUX2"/>
<reference evidence="1" key="1">
    <citation type="submission" date="2018-02" db="EMBL/GenBank/DDBJ databases">
        <title>Rhizophora mucronata_Transcriptome.</title>
        <authorList>
            <person name="Meera S.P."/>
            <person name="Sreeshan A."/>
            <person name="Augustine A."/>
        </authorList>
    </citation>
    <scope>NUCLEOTIDE SEQUENCE</scope>
    <source>
        <tissue evidence="1">Leaf</tissue>
    </source>
</reference>
<sequence>MMIWECSGICPSNESFSCVATKIWRNHPFQFLITRKNQL</sequence>
<proteinExistence type="predicted"/>
<protein>
    <submittedName>
        <fullName evidence="1">Uncharacterized protein</fullName>
    </submittedName>
</protein>
<organism evidence="1">
    <name type="scientific">Rhizophora mucronata</name>
    <name type="common">Asiatic mangrove</name>
    <dbReference type="NCBI Taxonomy" id="61149"/>
    <lineage>
        <taxon>Eukaryota</taxon>
        <taxon>Viridiplantae</taxon>
        <taxon>Streptophyta</taxon>
        <taxon>Embryophyta</taxon>
        <taxon>Tracheophyta</taxon>
        <taxon>Spermatophyta</taxon>
        <taxon>Magnoliopsida</taxon>
        <taxon>eudicotyledons</taxon>
        <taxon>Gunneridae</taxon>
        <taxon>Pentapetalae</taxon>
        <taxon>rosids</taxon>
        <taxon>fabids</taxon>
        <taxon>Malpighiales</taxon>
        <taxon>Rhizophoraceae</taxon>
        <taxon>Rhizophora</taxon>
    </lineage>
</organism>